<gene>
    <name evidence="3" type="ORF">E2I00_009852</name>
</gene>
<dbReference type="InterPro" id="IPR039700">
    <property type="entry name" value="Ly6g6e"/>
</dbReference>
<feature type="domain" description="Activin types I and II receptor" evidence="2">
    <location>
        <begin position="78"/>
        <end position="117"/>
    </location>
</feature>
<accession>A0A643C9P0</accession>
<dbReference type="GO" id="GO:0033130">
    <property type="term" value="F:acetylcholine receptor binding"/>
    <property type="evidence" value="ECO:0007669"/>
    <property type="project" value="TreeGrafter"/>
</dbReference>
<dbReference type="InterPro" id="IPR000472">
    <property type="entry name" value="Activin_recp"/>
</dbReference>
<proteinExistence type="predicted"/>
<keyword evidence="1" id="KW-0732">Signal</keyword>
<dbReference type="EMBL" id="SGJD01002062">
    <property type="protein sequence ID" value="KAB0396937.1"/>
    <property type="molecule type" value="Genomic_DNA"/>
</dbReference>
<dbReference type="GO" id="GO:0045202">
    <property type="term" value="C:synapse"/>
    <property type="evidence" value="ECO:0007669"/>
    <property type="project" value="GOC"/>
</dbReference>
<feature type="non-terminal residue" evidence="3">
    <location>
        <position position="176"/>
    </location>
</feature>
<organism evidence="3 4">
    <name type="scientific">Balaenoptera physalus</name>
    <name type="common">Fin whale</name>
    <name type="synonym">Balaena physalus</name>
    <dbReference type="NCBI Taxonomy" id="9770"/>
    <lineage>
        <taxon>Eukaryota</taxon>
        <taxon>Metazoa</taxon>
        <taxon>Chordata</taxon>
        <taxon>Craniata</taxon>
        <taxon>Vertebrata</taxon>
        <taxon>Euteleostomi</taxon>
        <taxon>Mammalia</taxon>
        <taxon>Eutheria</taxon>
        <taxon>Laurasiatheria</taxon>
        <taxon>Artiodactyla</taxon>
        <taxon>Whippomorpha</taxon>
        <taxon>Cetacea</taxon>
        <taxon>Mysticeti</taxon>
        <taxon>Balaenopteridae</taxon>
        <taxon>Balaenoptera</taxon>
    </lineage>
</organism>
<comment type="caution">
    <text evidence="3">The sequence shown here is derived from an EMBL/GenBank/DDBJ whole genome shotgun (WGS) entry which is preliminary data.</text>
</comment>
<protein>
    <recommendedName>
        <fullName evidence="2">Activin types I and II receptor domain-containing protein</fullName>
    </recommendedName>
</protein>
<dbReference type="GO" id="GO:0095500">
    <property type="term" value="P:acetylcholine receptor signaling pathway"/>
    <property type="evidence" value="ECO:0007669"/>
    <property type="project" value="TreeGrafter"/>
</dbReference>
<evidence type="ECO:0000313" key="4">
    <source>
        <dbReference type="Proteomes" id="UP000437017"/>
    </source>
</evidence>
<dbReference type="GO" id="GO:0005886">
    <property type="term" value="C:plasma membrane"/>
    <property type="evidence" value="ECO:0007669"/>
    <property type="project" value="TreeGrafter"/>
</dbReference>
<sequence>HHLLNFFTGTPSSSRPGFLCHSLCSSLILLASVHVSPLPLPGDGSTVTPATSPNPATLFLPSVRMMKFVASVLNSEVKERKACLPRTQCSLQGHATCWSRSYTPQHHCCEQDLGNAATTPHRPPSLLLITPLILVASFTWGAHLLHQPSTQDSSTITVALETPAQTLLRSAQEPDL</sequence>
<name>A0A643C9P0_BALPH</name>
<evidence type="ECO:0000259" key="2">
    <source>
        <dbReference type="Pfam" id="PF01064"/>
    </source>
</evidence>
<dbReference type="AlphaFoldDB" id="A0A643C9P0"/>
<dbReference type="OrthoDB" id="9031844at2759"/>
<dbReference type="GO" id="GO:0002029">
    <property type="term" value="P:desensitization of G protein-coupled receptor signaling pathway"/>
    <property type="evidence" value="ECO:0007669"/>
    <property type="project" value="TreeGrafter"/>
</dbReference>
<dbReference type="Pfam" id="PF01064">
    <property type="entry name" value="Activin_recp"/>
    <property type="match status" value="1"/>
</dbReference>
<dbReference type="GO" id="GO:0004675">
    <property type="term" value="F:transmembrane receptor protein serine/threonine kinase activity"/>
    <property type="evidence" value="ECO:0007669"/>
    <property type="project" value="InterPro"/>
</dbReference>
<evidence type="ECO:0000313" key="3">
    <source>
        <dbReference type="EMBL" id="KAB0396937.1"/>
    </source>
</evidence>
<evidence type="ECO:0000256" key="1">
    <source>
        <dbReference type="ARBA" id="ARBA00022729"/>
    </source>
</evidence>
<feature type="non-terminal residue" evidence="3">
    <location>
        <position position="1"/>
    </location>
</feature>
<keyword evidence="4" id="KW-1185">Reference proteome</keyword>
<dbReference type="Proteomes" id="UP000437017">
    <property type="component" value="Unassembled WGS sequence"/>
</dbReference>
<dbReference type="PANTHER" id="PTHR14569:SF0">
    <property type="entry name" value="LYMPHOCYTE ANTIGEN 6 FAMILY MEMBER G6E"/>
    <property type="match status" value="1"/>
</dbReference>
<dbReference type="GO" id="GO:0030549">
    <property type="term" value="F:acetylcholine receptor activator activity"/>
    <property type="evidence" value="ECO:0007669"/>
    <property type="project" value="TreeGrafter"/>
</dbReference>
<reference evidence="3 4" key="1">
    <citation type="journal article" date="2019" name="PLoS ONE">
        <title>Genomic analyses reveal an absence of contemporary introgressive admixture between fin whales and blue whales, despite known hybrids.</title>
        <authorList>
            <person name="Westbury M.V."/>
            <person name="Petersen B."/>
            <person name="Lorenzen E.D."/>
        </authorList>
    </citation>
    <scope>NUCLEOTIDE SEQUENCE [LARGE SCALE GENOMIC DNA]</scope>
    <source>
        <strain evidence="3">FinWhale-01</strain>
    </source>
</reference>
<dbReference type="PANTHER" id="PTHR14569">
    <property type="entry name" value="LYMPHOCYTE ANTIGEN 6 FAMILY MEMBER G6E"/>
    <property type="match status" value="1"/>
</dbReference>